<dbReference type="Pfam" id="PF13087">
    <property type="entry name" value="AAA_12"/>
    <property type="match status" value="1"/>
</dbReference>
<evidence type="ECO:0000259" key="7">
    <source>
        <dbReference type="Pfam" id="PF13086"/>
    </source>
</evidence>
<evidence type="ECO:0000256" key="3">
    <source>
        <dbReference type="ARBA" id="ARBA00022801"/>
    </source>
</evidence>
<keyword evidence="4" id="KW-0347">Helicase</keyword>
<gene>
    <name evidence="10" type="ORF">BS297_00145</name>
</gene>
<dbReference type="InterPro" id="IPR047187">
    <property type="entry name" value="SF1_C_Upf1"/>
</dbReference>
<dbReference type="InterPro" id="IPR021754">
    <property type="entry name" value="DUF3320"/>
</dbReference>
<evidence type="ECO:0008006" key="12">
    <source>
        <dbReference type="Google" id="ProtNLM"/>
    </source>
</evidence>
<evidence type="ECO:0000313" key="11">
    <source>
        <dbReference type="Proteomes" id="UP000325576"/>
    </source>
</evidence>
<dbReference type="Gene3D" id="3.40.960.10">
    <property type="entry name" value="VSR Endonuclease"/>
    <property type="match status" value="1"/>
</dbReference>
<dbReference type="SUPFAM" id="SSF52540">
    <property type="entry name" value="P-loop containing nucleoside triphosphate hydrolases"/>
    <property type="match status" value="1"/>
</dbReference>
<evidence type="ECO:0000256" key="1">
    <source>
        <dbReference type="ARBA" id="ARBA00007913"/>
    </source>
</evidence>
<dbReference type="InterPro" id="IPR050534">
    <property type="entry name" value="Coronavir_polyprotein_1ab"/>
</dbReference>
<feature type="domain" description="Restriction endonuclease type II-like" evidence="9">
    <location>
        <begin position="1507"/>
        <end position="1604"/>
    </location>
</feature>
<feature type="domain" description="DNA2/NAM7 helicase helicase" evidence="7">
    <location>
        <begin position="1196"/>
        <end position="1240"/>
    </location>
</feature>
<evidence type="ECO:0000259" key="9">
    <source>
        <dbReference type="Pfam" id="PF18741"/>
    </source>
</evidence>
<dbReference type="Pfam" id="PF13195">
    <property type="entry name" value="DUF4011"/>
    <property type="match status" value="1"/>
</dbReference>
<dbReference type="GO" id="GO:0005524">
    <property type="term" value="F:ATP binding"/>
    <property type="evidence" value="ECO:0007669"/>
    <property type="project" value="UniProtKB-KW"/>
</dbReference>
<organism evidence="10 11">
    <name type="scientific">Rhodococcus erythropolis</name>
    <name type="common">Arthrobacter picolinophilus</name>
    <dbReference type="NCBI Taxonomy" id="1833"/>
    <lineage>
        <taxon>Bacteria</taxon>
        <taxon>Bacillati</taxon>
        <taxon>Actinomycetota</taxon>
        <taxon>Actinomycetes</taxon>
        <taxon>Mycobacteriales</taxon>
        <taxon>Nocardiaceae</taxon>
        <taxon>Rhodococcus</taxon>
        <taxon>Rhodococcus erythropolis group</taxon>
    </lineage>
</organism>
<keyword evidence="5" id="KW-0067">ATP-binding</keyword>
<evidence type="ECO:0000256" key="5">
    <source>
        <dbReference type="ARBA" id="ARBA00022840"/>
    </source>
</evidence>
<dbReference type="GO" id="GO:0016787">
    <property type="term" value="F:hydrolase activity"/>
    <property type="evidence" value="ECO:0007669"/>
    <property type="project" value="UniProtKB-KW"/>
</dbReference>
<feature type="domain" description="DNA2/NAM7 helicase-like C-terminal" evidence="8">
    <location>
        <begin position="1280"/>
        <end position="1460"/>
    </location>
</feature>
<evidence type="ECO:0000259" key="6">
    <source>
        <dbReference type="Pfam" id="PF11784"/>
    </source>
</evidence>
<dbReference type="Pfam" id="PF13086">
    <property type="entry name" value="AAA_11"/>
    <property type="match status" value="2"/>
</dbReference>
<evidence type="ECO:0000256" key="4">
    <source>
        <dbReference type="ARBA" id="ARBA00022806"/>
    </source>
</evidence>
<dbReference type="SUPFAM" id="SSF52980">
    <property type="entry name" value="Restriction endonuclease-like"/>
    <property type="match status" value="1"/>
</dbReference>
<dbReference type="InterPro" id="IPR041679">
    <property type="entry name" value="DNA2/NAM7-like_C"/>
</dbReference>
<dbReference type="PANTHER" id="PTHR43788">
    <property type="entry name" value="DNA2/NAM7 HELICASE FAMILY MEMBER"/>
    <property type="match status" value="1"/>
</dbReference>
<comment type="similarity">
    <text evidence="1">Belongs to the DNA2/NAM7 helicase family.</text>
</comment>
<dbReference type="Gene3D" id="3.40.50.300">
    <property type="entry name" value="P-loop containing nucleotide triphosphate hydrolases"/>
    <property type="match status" value="3"/>
</dbReference>
<accession>A0A5N5EAP6</accession>
<sequence>MTNGPKEERSSIVGRKLPADVADRLVRQLTSWREKLLALDRRQRLLYFKHTKSASLEVLQNGAAGLLDMLDSGDVVIRPQVDADVAIPERSIVVTNKTADTLKIALRRLDQQSQQSYADRGVWTLYLGLGMLRWKDSGDDELVESPILMVPVQLKRTGADSPYVLFRAEEEITVNPALKLKMEEYGLSLPDVDPDSPDIGGLTSEINRLIQGYDGWSTVDRAVCSSFTFHKEAMYRDLQVNSDVVAAHPMVQLLAIGPDAPSAGEFAFDPTPIEHLDRTFPPEQMFSILDADSSQRRCILAATNGRSFVMDGPPGTGKSQTIANMIAELIASGKTVLFVSEKAAALDVVRDRLKSAGLQQFLLELHSHAATRKHVAQELSTALKTRVAAHRTFSAGDEDRLVAIRESLTGYTDALNEVRSPLGLSVFEVLGRLEQLSGHVDASADGGITWSALDARARSQLCEAASRLGNLWHVSERGDDFLWRGLSRRDLGAPEARELKRLAARAAENARDLAVRLDTVDTATGLRLARNSDGVRKRSALLALLEDSNDVPVEWFSRSSLQPVRLRLSEARTAVDNIVSKSNELDRVVGPRWNELDEASLLVLESGLKDSLLDGRMGPTAIEALERQLVEVPVQLAAVQDDAIQLAELLGVPSAGITVARAVELVELASLGGVVERPEGQWLNAALQSQVAESILAMDKMVEHARRRQEAMREYFTPAALEQDLGTLAVRFRDVYKGFGKFSKAARADKKSLKAVTVSGKLDKALIARLEEAASWQEAVQELGSGEQFHAPRLGSAYQGLSTDFDILRVALGNARRAATLAGIEVDPDRLSKQLASGGVPDPALIPIADRLKTGLIQWDKTVAALSGHLGDSVVHSGPIESISEWAIAGVARLTPVRNALVHVSTVAQREVGLYEGVSLIGAARSVRVGLTDLESDAAADPALFGDIGLDLTTDFELVAQQLDWAEAVRRSVGVPISGGVAKRLGYVTVPASELTGIAAKWEQVSAELVSNFSPRRSAELKVDLLEDINGAAELLADMESGAIPDIENWCNYLRDREWMQEKGFGNVLVELEKSPRSPEFVAHSLEYAALEAWVDDVVRIDGRLAGYQADNREALVAGFKSLDQTQVHDARARVVESCNARAPRSINGRPAQVIIREAQKKTRHKPVRQLLDESGSLVQELKPCFMMSPLSVSQYLPTSIKFDVVIFDEASQVLPSDAVNCVYRGNQLIVAGDQKQLPPSSFFSISDDAAGEDEDDEIDVFESVLDIAKGAGGLTSLPLNWHYRSRHEDLITYSNYRFYDGSLHTFPGAVFDAPNLGVELIPVKGTYRRGTTRDNPVEAAKVVERVLYFAQSFPSESIGVVTFSSAQADAVTAELERQSAEHPVLAGLLSDHDRLDGFFVKSLENVQGDERDIIVFSLGYGPDENGKFTMNFGPLNREGGWRRLNVAITRARKRVEVVSSFRASEMSATVNDGLRHLRNYLDFAERGQKALALDLDDGDGDVESVFEEQVVNVIRGWGYDVVPQVGVAGYRIDMAVRHPDRPGQYVIGIECDGAAYHSAKTARDRDRLRESVLRNLGWELHRIWGLSWWRDREVQEKRLRKAIEVAIAESDRPTAPAPIPDVIAQPIAVEEVDFDTKPDWATEYTMVGEPRCLRRDPKTIEGQQDLRAYFVQVVEAEAPVHRDVLYDRFKQAWGIQRLGAVAKRSADSALASANIKGRSVAPMSDGVCRLPDLALSVVRIPGAEQSPRKLVHIPEEELDLAVTHLIDDARLLDADTLAQQVSKLFGWQRVTEENRSVTELSVDRLIGCGDVMRARGGELTLVSE</sequence>
<feature type="domain" description="DUF3320" evidence="6">
    <location>
        <begin position="1665"/>
        <end position="1701"/>
    </location>
</feature>
<feature type="domain" description="DNA2/NAM7 helicase helicase" evidence="7">
    <location>
        <begin position="292"/>
        <end position="359"/>
    </location>
</feature>
<dbReference type="InterPro" id="IPR049468">
    <property type="entry name" value="Restrct_endonuc-II-like_dom"/>
</dbReference>
<dbReference type="CDD" id="cd18808">
    <property type="entry name" value="SF1_C_Upf1"/>
    <property type="match status" value="1"/>
</dbReference>
<dbReference type="InterPro" id="IPR011335">
    <property type="entry name" value="Restrct_endonuc-II-like"/>
</dbReference>
<dbReference type="FunFam" id="3.40.960.10:FF:000002">
    <property type="entry name" value="DNA helicase related protein"/>
    <property type="match status" value="1"/>
</dbReference>
<evidence type="ECO:0000256" key="2">
    <source>
        <dbReference type="ARBA" id="ARBA00022741"/>
    </source>
</evidence>
<dbReference type="InterPro" id="IPR027417">
    <property type="entry name" value="P-loop_NTPase"/>
</dbReference>
<dbReference type="Proteomes" id="UP000325576">
    <property type="component" value="Unassembled WGS sequence"/>
</dbReference>
<reference evidence="10 11" key="1">
    <citation type="journal article" date="2017" name="Poromechanics V (2013)">
        <title>Genomic Characterization of the Arsenic-Tolerant Actinobacterium, &lt;i&gt;Rhodococcus erythropolis&lt;/i&gt; S43.</title>
        <authorList>
            <person name="Retamal-Morales G."/>
            <person name="Mehnert M."/>
            <person name="Schwabe R."/>
            <person name="Tischler D."/>
            <person name="Schloemann M."/>
            <person name="Levican G.J."/>
        </authorList>
    </citation>
    <scope>NUCLEOTIDE SEQUENCE [LARGE SCALE GENOMIC DNA]</scope>
    <source>
        <strain evidence="10 11">S43</strain>
    </source>
</reference>
<dbReference type="InterPro" id="IPR025103">
    <property type="entry name" value="DUF4011"/>
</dbReference>
<dbReference type="Pfam" id="PF18741">
    <property type="entry name" value="MTES_1575"/>
    <property type="match status" value="1"/>
</dbReference>
<dbReference type="PANTHER" id="PTHR43788:SF8">
    <property type="entry name" value="DNA-BINDING PROTEIN SMUBP-2"/>
    <property type="match status" value="1"/>
</dbReference>
<name>A0A5N5EAP6_RHOER</name>
<evidence type="ECO:0000259" key="8">
    <source>
        <dbReference type="Pfam" id="PF13087"/>
    </source>
</evidence>
<protein>
    <recommendedName>
        <fullName evidence="12">DUF3320 domain-containing protein</fullName>
    </recommendedName>
</protein>
<dbReference type="Pfam" id="PF11784">
    <property type="entry name" value="DUF3320"/>
    <property type="match status" value="1"/>
</dbReference>
<keyword evidence="2" id="KW-0547">Nucleotide-binding</keyword>
<evidence type="ECO:0000313" key="10">
    <source>
        <dbReference type="EMBL" id="KAB2587415.1"/>
    </source>
</evidence>
<keyword evidence="3" id="KW-0378">Hydrolase</keyword>
<dbReference type="InterPro" id="IPR041677">
    <property type="entry name" value="DNA2/NAM7_AAA_11"/>
</dbReference>
<proteinExistence type="inferred from homology"/>
<dbReference type="EMBL" id="MRBO01000005">
    <property type="protein sequence ID" value="KAB2587415.1"/>
    <property type="molecule type" value="Genomic_DNA"/>
</dbReference>
<comment type="caution">
    <text evidence="10">The sequence shown here is derived from an EMBL/GenBank/DDBJ whole genome shotgun (WGS) entry which is preliminary data.</text>
</comment>
<dbReference type="GO" id="GO:0043139">
    <property type="term" value="F:5'-3' DNA helicase activity"/>
    <property type="evidence" value="ECO:0007669"/>
    <property type="project" value="TreeGrafter"/>
</dbReference>